<dbReference type="EMBL" id="VIEB01000954">
    <property type="protein sequence ID" value="TQD77569.1"/>
    <property type="molecule type" value="Genomic_DNA"/>
</dbReference>
<evidence type="ECO:0000313" key="1">
    <source>
        <dbReference type="EMBL" id="TQD77569.1"/>
    </source>
</evidence>
<protein>
    <submittedName>
        <fullName evidence="1">Uncharacterized protein</fullName>
    </submittedName>
</protein>
<organism evidence="1 2">
    <name type="scientific">Malus baccata</name>
    <name type="common">Siberian crab apple</name>
    <name type="synonym">Pyrus baccata</name>
    <dbReference type="NCBI Taxonomy" id="106549"/>
    <lineage>
        <taxon>Eukaryota</taxon>
        <taxon>Viridiplantae</taxon>
        <taxon>Streptophyta</taxon>
        <taxon>Embryophyta</taxon>
        <taxon>Tracheophyta</taxon>
        <taxon>Spermatophyta</taxon>
        <taxon>Magnoliopsida</taxon>
        <taxon>eudicotyledons</taxon>
        <taxon>Gunneridae</taxon>
        <taxon>Pentapetalae</taxon>
        <taxon>rosids</taxon>
        <taxon>fabids</taxon>
        <taxon>Rosales</taxon>
        <taxon>Rosaceae</taxon>
        <taxon>Amygdaloideae</taxon>
        <taxon>Maleae</taxon>
        <taxon>Malus</taxon>
    </lineage>
</organism>
<reference evidence="1 2" key="1">
    <citation type="journal article" date="2019" name="G3 (Bethesda)">
        <title>Sequencing of a Wild Apple (Malus baccata) Genome Unravels the Differences Between Cultivated and Wild Apple Species Regarding Disease Resistance and Cold Tolerance.</title>
        <authorList>
            <person name="Chen X."/>
        </authorList>
    </citation>
    <scope>NUCLEOTIDE SEQUENCE [LARGE SCALE GENOMIC DNA]</scope>
    <source>
        <strain evidence="2">cv. Shandingzi</strain>
        <tissue evidence="1">Leaves</tissue>
    </source>
</reference>
<name>A0A540KTW2_MALBA</name>
<accession>A0A540KTW2</accession>
<proteinExistence type="predicted"/>
<comment type="caution">
    <text evidence="1">The sequence shown here is derived from an EMBL/GenBank/DDBJ whole genome shotgun (WGS) entry which is preliminary data.</text>
</comment>
<gene>
    <name evidence="1" type="ORF">C1H46_036892</name>
</gene>
<evidence type="ECO:0000313" key="2">
    <source>
        <dbReference type="Proteomes" id="UP000315295"/>
    </source>
</evidence>
<keyword evidence="2" id="KW-1185">Reference proteome</keyword>
<dbReference type="AlphaFoldDB" id="A0A540KTW2"/>
<dbReference type="Proteomes" id="UP000315295">
    <property type="component" value="Unassembled WGS sequence"/>
</dbReference>
<sequence length="52" mass="6094">MEPIPEKLFDNVGDLNKPFRFKGAHFKKWRGKSFSISIFSKLSMFSPTRCNK</sequence>